<feature type="transmembrane region" description="Helical" evidence="1">
    <location>
        <begin position="371"/>
        <end position="389"/>
    </location>
</feature>
<evidence type="ECO:0000256" key="1">
    <source>
        <dbReference type="SAM" id="Phobius"/>
    </source>
</evidence>
<comment type="caution">
    <text evidence="2">The sequence shown here is derived from an EMBL/GenBank/DDBJ whole genome shotgun (WGS) entry which is preliminary data.</text>
</comment>
<feature type="transmembrane region" description="Helical" evidence="1">
    <location>
        <begin position="473"/>
        <end position="491"/>
    </location>
</feature>
<feature type="transmembrane region" description="Helical" evidence="1">
    <location>
        <begin position="424"/>
        <end position="443"/>
    </location>
</feature>
<dbReference type="Proteomes" id="UP000838756">
    <property type="component" value="Unassembled WGS sequence"/>
</dbReference>
<keyword evidence="1" id="KW-0812">Transmembrane</keyword>
<feature type="transmembrane region" description="Helical" evidence="1">
    <location>
        <begin position="339"/>
        <end position="359"/>
    </location>
</feature>
<feature type="transmembrane region" description="Helical" evidence="1">
    <location>
        <begin position="254"/>
        <end position="272"/>
    </location>
</feature>
<dbReference type="EMBL" id="CAKXAJ010025481">
    <property type="protein sequence ID" value="CAH2240183.1"/>
    <property type="molecule type" value="Genomic_DNA"/>
</dbReference>
<proteinExistence type="predicted"/>
<feature type="transmembrane region" description="Helical" evidence="1">
    <location>
        <begin position="304"/>
        <end position="327"/>
    </location>
</feature>
<name>A0A8S4RR27_9NEOP</name>
<sequence length="511" mass="58327">MGLIRRLRITQRSIERAMLGVSLRDQIRNEEIRRRTRVTDIAQRVARLKWKWAEHIARRTDGRWGSKVLEWRPTAPQPRLPHRSLIDGQFPDIWKESRIVPVYKSGKQKDVKNYRPISIISTMAKAFESLVYQHMYTHLKNYACRFSHDDSHDDINSYDPSLLIEDCLKHISRLKHKKSEPGIEYGPPENEATEAINTYKVFRRYVSLDFSHCNDANPECENSAENVAIILFAFFEALVAPFISWWGFRNRRTLLIAYSTAATLCVVPWFFMPGYEKREESQFCNASNSSVAYLGVPPRTAMRLVLIIASCVTFSMTRVACWSHGIAYSDEYAPERTSVHYGVLLLARTVPIILGYRLLTGGVDKNMTMQCVGLLVGFGSNVVQLFFIVPRTAPIVKGVQKTALLDERRNFLTSVGRVCSAPLVNLQIFAMGLLAAALFGYVYNEIDVVKFAGNLFSKPILKEFRAADAMRQIIKTTIFAILAYVVMTILVRCDQGMLISDHKQIILSPWI</sequence>
<organism evidence="2 3">
    <name type="scientific">Pararge aegeria aegeria</name>
    <dbReference type="NCBI Taxonomy" id="348720"/>
    <lineage>
        <taxon>Eukaryota</taxon>
        <taxon>Metazoa</taxon>
        <taxon>Ecdysozoa</taxon>
        <taxon>Arthropoda</taxon>
        <taxon>Hexapoda</taxon>
        <taxon>Insecta</taxon>
        <taxon>Pterygota</taxon>
        <taxon>Neoptera</taxon>
        <taxon>Endopterygota</taxon>
        <taxon>Lepidoptera</taxon>
        <taxon>Glossata</taxon>
        <taxon>Ditrysia</taxon>
        <taxon>Papilionoidea</taxon>
        <taxon>Nymphalidae</taxon>
        <taxon>Satyrinae</taxon>
        <taxon>Satyrini</taxon>
        <taxon>Parargina</taxon>
        <taxon>Pararge</taxon>
    </lineage>
</organism>
<keyword evidence="3" id="KW-1185">Reference proteome</keyword>
<protein>
    <submittedName>
        <fullName evidence="2">Jg10124 protein</fullName>
    </submittedName>
</protein>
<gene>
    <name evidence="2" type="primary">jg10124</name>
    <name evidence="2" type="ORF">PAEG_LOCUS16792</name>
</gene>
<feature type="transmembrane region" description="Helical" evidence="1">
    <location>
        <begin position="227"/>
        <end position="248"/>
    </location>
</feature>
<dbReference type="OrthoDB" id="5062115at2759"/>
<evidence type="ECO:0000313" key="2">
    <source>
        <dbReference type="EMBL" id="CAH2240183.1"/>
    </source>
</evidence>
<keyword evidence="1" id="KW-0472">Membrane</keyword>
<keyword evidence="1" id="KW-1133">Transmembrane helix</keyword>
<accession>A0A8S4RR27</accession>
<evidence type="ECO:0000313" key="3">
    <source>
        <dbReference type="Proteomes" id="UP000838756"/>
    </source>
</evidence>
<dbReference type="AlphaFoldDB" id="A0A8S4RR27"/>
<reference evidence="2" key="1">
    <citation type="submission" date="2022-03" db="EMBL/GenBank/DDBJ databases">
        <authorList>
            <person name="Lindestad O."/>
        </authorList>
    </citation>
    <scope>NUCLEOTIDE SEQUENCE</scope>
</reference>